<reference evidence="1 2" key="1">
    <citation type="submission" date="2016-11" db="EMBL/GenBank/DDBJ databases">
        <authorList>
            <person name="Jaros S."/>
            <person name="Januszkiewicz K."/>
            <person name="Wedrychowicz H."/>
        </authorList>
    </citation>
    <scope>NUCLEOTIDE SEQUENCE [LARGE SCALE GENOMIC DNA]</scope>
    <source>
        <strain evidence="1 2">DSM 26897</strain>
    </source>
</reference>
<dbReference type="Proteomes" id="UP000184368">
    <property type="component" value="Unassembled WGS sequence"/>
</dbReference>
<proteinExistence type="predicted"/>
<dbReference type="AlphaFoldDB" id="A0A1M4Z9Z4"/>
<accession>A0A1M4Z9Z4</accession>
<name>A0A1M4Z9Z4_9BACT</name>
<protein>
    <submittedName>
        <fullName evidence="1">Uncharacterized protein</fullName>
    </submittedName>
</protein>
<sequence length="77" mass="9136">MYWRLAGMQEQQGHSLIELPIQAFILLRVYFVFRSIEIFFKTFLLDPQEQSIVSILFISNHKTFDFKFCSLAWKGAT</sequence>
<evidence type="ECO:0000313" key="1">
    <source>
        <dbReference type="EMBL" id="SHF14795.1"/>
    </source>
</evidence>
<evidence type="ECO:0000313" key="2">
    <source>
        <dbReference type="Proteomes" id="UP000184368"/>
    </source>
</evidence>
<dbReference type="EMBL" id="FQUO01000005">
    <property type="protein sequence ID" value="SHF14795.1"/>
    <property type="molecule type" value="Genomic_DNA"/>
</dbReference>
<organism evidence="1 2">
    <name type="scientific">Cnuella takakiae</name>
    <dbReference type="NCBI Taxonomy" id="1302690"/>
    <lineage>
        <taxon>Bacteria</taxon>
        <taxon>Pseudomonadati</taxon>
        <taxon>Bacteroidota</taxon>
        <taxon>Chitinophagia</taxon>
        <taxon>Chitinophagales</taxon>
        <taxon>Chitinophagaceae</taxon>
        <taxon>Cnuella</taxon>
    </lineage>
</organism>
<keyword evidence="2" id="KW-1185">Reference proteome</keyword>
<gene>
    <name evidence="1" type="ORF">SAMN05444008_105144</name>
</gene>